<proteinExistence type="predicted"/>
<evidence type="ECO:0000313" key="2">
    <source>
        <dbReference type="EMBL" id="GMR46466.1"/>
    </source>
</evidence>
<feature type="transmembrane region" description="Helical" evidence="1">
    <location>
        <begin position="12"/>
        <end position="36"/>
    </location>
</feature>
<comment type="caution">
    <text evidence="2">The sequence shown here is derived from an EMBL/GenBank/DDBJ whole genome shotgun (WGS) entry which is preliminary data.</text>
</comment>
<protein>
    <recommendedName>
        <fullName evidence="4">G protein-coupled receptor</fullName>
    </recommendedName>
</protein>
<evidence type="ECO:0000256" key="1">
    <source>
        <dbReference type="SAM" id="Phobius"/>
    </source>
</evidence>
<keyword evidence="3" id="KW-1185">Reference proteome</keyword>
<dbReference type="InterPro" id="IPR019428">
    <property type="entry name" value="7TM_GPCR_serpentine_rcpt_Str"/>
</dbReference>
<dbReference type="PANTHER" id="PTHR22943:SF248">
    <property type="entry name" value="SEVEN TM RECEPTOR"/>
    <property type="match status" value="1"/>
</dbReference>
<keyword evidence="1" id="KW-1133">Transmembrane helix</keyword>
<evidence type="ECO:0008006" key="4">
    <source>
        <dbReference type="Google" id="ProtNLM"/>
    </source>
</evidence>
<dbReference type="Proteomes" id="UP001328107">
    <property type="component" value="Unassembled WGS sequence"/>
</dbReference>
<accession>A0AAN5CL97</accession>
<organism evidence="2 3">
    <name type="scientific">Pristionchus mayeri</name>
    <dbReference type="NCBI Taxonomy" id="1317129"/>
    <lineage>
        <taxon>Eukaryota</taxon>
        <taxon>Metazoa</taxon>
        <taxon>Ecdysozoa</taxon>
        <taxon>Nematoda</taxon>
        <taxon>Chromadorea</taxon>
        <taxon>Rhabditida</taxon>
        <taxon>Rhabditina</taxon>
        <taxon>Diplogasteromorpha</taxon>
        <taxon>Diplogasteroidea</taxon>
        <taxon>Neodiplogasteridae</taxon>
        <taxon>Pristionchus</taxon>
    </lineage>
</organism>
<feature type="transmembrane region" description="Helical" evidence="1">
    <location>
        <begin position="56"/>
        <end position="80"/>
    </location>
</feature>
<keyword evidence="1" id="KW-0812">Transmembrane</keyword>
<dbReference type="EMBL" id="BTRK01000004">
    <property type="protein sequence ID" value="GMR46466.1"/>
    <property type="molecule type" value="Genomic_DNA"/>
</dbReference>
<evidence type="ECO:0000313" key="3">
    <source>
        <dbReference type="Proteomes" id="UP001328107"/>
    </source>
</evidence>
<feature type="transmembrane region" description="Helical" evidence="1">
    <location>
        <begin position="219"/>
        <end position="241"/>
    </location>
</feature>
<dbReference type="Pfam" id="PF10326">
    <property type="entry name" value="7TM_GPCR_Str"/>
    <property type="match status" value="1"/>
</dbReference>
<reference evidence="3" key="1">
    <citation type="submission" date="2022-10" db="EMBL/GenBank/DDBJ databases">
        <title>Genome assembly of Pristionchus species.</title>
        <authorList>
            <person name="Yoshida K."/>
            <person name="Sommer R.J."/>
        </authorList>
    </citation>
    <scope>NUCLEOTIDE SEQUENCE [LARGE SCALE GENOMIC DNA]</scope>
    <source>
        <strain evidence="3">RS5460</strain>
    </source>
</reference>
<gene>
    <name evidence="2" type="ORF">PMAYCL1PPCAC_16661</name>
</gene>
<feature type="transmembrane region" description="Helical" evidence="1">
    <location>
        <begin position="175"/>
        <end position="198"/>
    </location>
</feature>
<sequence>MLRKNRFTMDRIYRVPLYISALHGAILSLLIALLNFVHIFRDGTFAAPTIGPLASLLPRVICDVLFEIALVFTVMMWILIPTHSTLQFIALSRITTARYAWSFEKRLFAAFAVPAACTICVAYFAPGFLPTRAFAIQLEQITRKVFALDSKSRIIAYGSTIPYAHINNGRSLIEITIGLVIIPYIISYAIFTSLAILIRRRLAAFGTSLSARTIKMQKAFQVMQLLQGLLPLAIIAVPFSFFLVGTILQLDLDLLTLVFTAFLWACPAVQV</sequence>
<dbReference type="PANTHER" id="PTHR22943">
    <property type="entry name" value="7-TRANSMEMBRANE DOMAIN RECEPTOR C.ELEGANS"/>
    <property type="match status" value="1"/>
</dbReference>
<keyword evidence="1" id="KW-0472">Membrane</keyword>
<feature type="transmembrane region" description="Helical" evidence="1">
    <location>
        <begin position="107"/>
        <end position="125"/>
    </location>
</feature>
<name>A0AAN5CL97_9BILA</name>
<dbReference type="AlphaFoldDB" id="A0AAN5CL97"/>
<feature type="non-terminal residue" evidence="2">
    <location>
        <position position="271"/>
    </location>
</feature>